<comment type="cofactor">
    <cofactor evidence="2 7">
        <name>NADP(+)</name>
        <dbReference type="ChEBI" id="CHEBI:58349"/>
    </cofactor>
</comment>
<dbReference type="InterPro" id="IPR016040">
    <property type="entry name" value="NAD(P)-bd_dom"/>
</dbReference>
<evidence type="ECO:0000256" key="7">
    <source>
        <dbReference type="HAMAP-Rule" id="MF_00955"/>
    </source>
</evidence>
<proteinExistence type="inferred from homology"/>
<evidence type="ECO:0000256" key="3">
    <source>
        <dbReference type="ARBA" id="ARBA00009263"/>
    </source>
</evidence>
<dbReference type="InterPro" id="IPR036291">
    <property type="entry name" value="NAD(P)-bd_dom_sf"/>
</dbReference>
<dbReference type="eggNOG" id="COG1089">
    <property type="taxonomic scope" value="Bacteria"/>
</dbReference>
<comment type="similarity">
    <text evidence="3 7">Belongs to the NAD(P)-dependent epimerase/dehydratase family. GDP-mannose 4,6-dehydratase subfamily.</text>
</comment>
<dbReference type="RefSeq" id="WP_039421810.1">
    <property type="nucleotide sequence ID" value="NZ_JRAI01000069.1"/>
</dbReference>
<dbReference type="GO" id="GO:0042351">
    <property type="term" value="P:'de novo' GDP-L-fucose biosynthetic process"/>
    <property type="evidence" value="ECO:0007669"/>
    <property type="project" value="TreeGrafter"/>
</dbReference>
<dbReference type="Pfam" id="PF16363">
    <property type="entry name" value="GDP_Man_Dehyd"/>
    <property type="match status" value="1"/>
</dbReference>
<evidence type="ECO:0000256" key="5">
    <source>
        <dbReference type="ARBA" id="ARBA00023239"/>
    </source>
</evidence>
<gene>
    <name evidence="7" type="primary">gmd</name>
    <name evidence="9" type="ORF">HR08_08785</name>
</gene>
<evidence type="ECO:0000256" key="6">
    <source>
        <dbReference type="ARBA" id="ARBA00059383"/>
    </source>
</evidence>
<comment type="caution">
    <text evidence="7">Lacks conserved residue(s) required for the propagation of feature annotation.</text>
</comment>
<evidence type="ECO:0000313" key="10">
    <source>
        <dbReference type="Proteomes" id="UP000030130"/>
    </source>
</evidence>
<keyword evidence="5 7" id="KW-0456">Lyase</keyword>
<sequence>MKKKVALITGITGQDGSFLAEFLIEKGYEVHGILRRSSSFNTGRIEHLYLDEWVRDMKRERLINLHYGDMTDSSSLVRIIQTTRPSEIYNLAAQSHVKVSFDVPEYTAEADAVGTLRLLEAVRILGLEKETRIYQASTSELFGKVQEVPQRESTPFYPRSPYGVAKQYAFWITKNYRESYGMFAVNGILFNHESERRGETFVTRKITLAAARIKQGFQDKLYLGNLDARRDWGYARDYVECMWLMLQHDMPEDFVIATGEMHSVREFATLAFREVGIALEWKGCGVEEQGIDTATGRVLVEVDPKYFRPCEVDQLLGDPTKARTLLGWNPTKTSFEELVRIMVEADMRFVRKLHVRAEIDNSYDE</sequence>
<dbReference type="InterPro" id="IPR006368">
    <property type="entry name" value="GDP_Man_deHydtase"/>
</dbReference>
<accession>A0A0A2F3A9</accession>
<dbReference type="Gene3D" id="3.40.50.720">
    <property type="entry name" value="NAD(P)-binding Rossmann-like Domain"/>
    <property type="match status" value="1"/>
</dbReference>
<evidence type="ECO:0000313" key="9">
    <source>
        <dbReference type="EMBL" id="KGN84525.1"/>
    </source>
</evidence>
<evidence type="ECO:0000256" key="2">
    <source>
        <dbReference type="ARBA" id="ARBA00001937"/>
    </source>
</evidence>
<dbReference type="PANTHER" id="PTHR43715:SF1">
    <property type="entry name" value="GDP-MANNOSE 4,6 DEHYDRATASE"/>
    <property type="match status" value="1"/>
</dbReference>
<dbReference type="STRING" id="111105.HR09_09120"/>
<feature type="domain" description="NAD(P)-binding" evidence="8">
    <location>
        <begin position="7"/>
        <end position="342"/>
    </location>
</feature>
<dbReference type="PANTHER" id="PTHR43715">
    <property type="entry name" value="GDP-MANNOSE 4,6-DEHYDRATASE"/>
    <property type="match status" value="1"/>
</dbReference>
<comment type="catalytic activity">
    <reaction evidence="1 7">
        <text>GDP-alpha-D-mannose = GDP-4-dehydro-alpha-D-rhamnose + H2O</text>
        <dbReference type="Rhea" id="RHEA:23820"/>
        <dbReference type="ChEBI" id="CHEBI:15377"/>
        <dbReference type="ChEBI" id="CHEBI:57527"/>
        <dbReference type="ChEBI" id="CHEBI:57964"/>
        <dbReference type="EC" id="4.2.1.47"/>
    </reaction>
</comment>
<organism evidence="9 10">
    <name type="scientific">Porphyromonas gulae</name>
    <dbReference type="NCBI Taxonomy" id="111105"/>
    <lineage>
        <taxon>Bacteria</taxon>
        <taxon>Pseudomonadati</taxon>
        <taxon>Bacteroidota</taxon>
        <taxon>Bacteroidia</taxon>
        <taxon>Bacteroidales</taxon>
        <taxon>Porphyromonadaceae</taxon>
        <taxon>Porphyromonas</taxon>
    </lineage>
</organism>
<evidence type="ECO:0000259" key="8">
    <source>
        <dbReference type="Pfam" id="PF16363"/>
    </source>
</evidence>
<keyword evidence="7" id="KW-0521">NADP</keyword>
<dbReference type="HAMAP" id="MF_00955">
    <property type="entry name" value="GDP_Man_dehydratase"/>
    <property type="match status" value="1"/>
</dbReference>
<dbReference type="CDD" id="cd05260">
    <property type="entry name" value="GDP_MD_SDR_e"/>
    <property type="match status" value="1"/>
</dbReference>
<dbReference type="EMBL" id="JRAI01000069">
    <property type="protein sequence ID" value="KGN84525.1"/>
    <property type="molecule type" value="Genomic_DNA"/>
</dbReference>
<protein>
    <recommendedName>
        <fullName evidence="4 7">GDP-mannose 4,6-dehydratase</fullName>
        <ecNumber evidence="4 7">4.2.1.47</ecNumber>
    </recommendedName>
    <alternativeName>
        <fullName evidence="7">GDP-D-mannose dehydratase</fullName>
    </alternativeName>
</protein>
<dbReference type="AlphaFoldDB" id="A0A0A2F3A9"/>
<comment type="function">
    <text evidence="6 7">Catalyzes the conversion of GDP-D-mannose to GDP-4-dehydro-6-deoxy-D-mannose.</text>
</comment>
<dbReference type="FunFam" id="3.40.50.720:FF:000924">
    <property type="entry name" value="GDP-mannose 4,6 dehydratase"/>
    <property type="match status" value="1"/>
</dbReference>
<dbReference type="NCBIfam" id="TIGR01472">
    <property type="entry name" value="gmd"/>
    <property type="match status" value="1"/>
</dbReference>
<dbReference type="EC" id="4.2.1.47" evidence="4 7"/>
<dbReference type="GO" id="GO:0070401">
    <property type="term" value="F:NADP+ binding"/>
    <property type="evidence" value="ECO:0007669"/>
    <property type="project" value="UniProtKB-UniRule"/>
</dbReference>
<dbReference type="Gene3D" id="3.90.25.10">
    <property type="entry name" value="UDP-galactose 4-epimerase, domain 1"/>
    <property type="match status" value="1"/>
</dbReference>
<evidence type="ECO:0000256" key="4">
    <source>
        <dbReference type="ARBA" id="ARBA00011989"/>
    </source>
</evidence>
<dbReference type="Proteomes" id="UP000030130">
    <property type="component" value="Unassembled WGS sequence"/>
</dbReference>
<dbReference type="GO" id="GO:0008446">
    <property type="term" value="F:GDP-mannose 4,6-dehydratase activity"/>
    <property type="evidence" value="ECO:0007669"/>
    <property type="project" value="UniProtKB-UniRule"/>
</dbReference>
<dbReference type="SUPFAM" id="SSF51735">
    <property type="entry name" value="NAD(P)-binding Rossmann-fold domains"/>
    <property type="match status" value="1"/>
</dbReference>
<name>A0A0A2F3A9_9PORP</name>
<comment type="caution">
    <text evidence="9">The sequence shown here is derived from an EMBL/GenBank/DDBJ whole genome shotgun (WGS) entry which is preliminary data.</text>
</comment>
<reference evidence="9 10" key="1">
    <citation type="submission" date="2014-08" db="EMBL/GenBank/DDBJ databases">
        <title>Porphyromonas gulae strain:COT-052_OH1451 Genome sequencing.</title>
        <authorList>
            <person name="Wallis C."/>
            <person name="Deusch O."/>
            <person name="O'Flynn C."/>
            <person name="Davis I."/>
            <person name="Jospin G."/>
            <person name="Darling A.E."/>
            <person name="Coil D.A."/>
            <person name="Alexiev A."/>
            <person name="Horsfall A."/>
            <person name="Kirkwood N."/>
            <person name="Harris S."/>
            <person name="Eisen J.A."/>
        </authorList>
    </citation>
    <scope>NUCLEOTIDE SEQUENCE [LARGE SCALE GENOMIC DNA]</scope>
    <source>
        <strain evidence="10">COT-052 OH1451</strain>
    </source>
</reference>
<dbReference type="OrthoDB" id="9779041at2"/>
<evidence type="ECO:0000256" key="1">
    <source>
        <dbReference type="ARBA" id="ARBA00000188"/>
    </source>
</evidence>